<dbReference type="EMBL" id="VNHY01000001">
    <property type="protein sequence ID" value="TYP95021.1"/>
    <property type="molecule type" value="Genomic_DNA"/>
</dbReference>
<reference evidence="1 2" key="1">
    <citation type="submission" date="2019-07" db="EMBL/GenBank/DDBJ databases">
        <title>Genomic Encyclopedia of Archaeal and Bacterial Type Strains, Phase II (KMG-II): from individual species to whole genera.</title>
        <authorList>
            <person name="Goeker M."/>
        </authorList>
    </citation>
    <scope>NUCLEOTIDE SEQUENCE [LARGE SCALE GENOMIC DNA]</scope>
    <source>
        <strain evidence="1 2">DSM 21935</strain>
    </source>
</reference>
<keyword evidence="2" id="KW-1185">Reference proteome</keyword>
<dbReference type="InterPro" id="IPR038636">
    <property type="entry name" value="Wzi_sf"/>
</dbReference>
<comment type="caution">
    <text evidence="1">The sequence shown here is derived from an EMBL/GenBank/DDBJ whole genome shotgun (WGS) entry which is preliminary data.</text>
</comment>
<accession>A0A5D3YR45</accession>
<gene>
    <name evidence="1" type="ORF">LX73_0316</name>
</gene>
<protein>
    <submittedName>
        <fullName evidence="1">Capsule assembly protein Wzi</fullName>
    </submittedName>
</protein>
<evidence type="ECO:0000313" key="1">
    <source>
        <dbReference type="EMBL" id="TYP95021.1"/>
    </source>
</evidence>
<proteinExistence type="predicted"/>
<dbReference type="Pfam" id="PF14052">
    <property type="entry name" value="Caps_assemb_Wzi"/>
    <property type="match status" value="1"/>
</dbReference>
<dbReference type="Gene3D" id="2.40.160.130">
    <property type="entry name" value="Capsule assembly protein Wzi"/>
    <property type="match status" value="1"/>
</dbReference>
<dbReference type="OrthoDB" id="596512at2"/>
<dbReference type="InterPro" id="IPR026950">
    <property type="entry name" value="Caps_assemb_Wzi"/>
</dbReference>
<name>A0A5D3YR45_9BACT</name>
<organism evidence="1 2">
    <name type="scientific">Fodinibius salinus</name>
    <dbReference type="NCBI Taxonomy" id="860790"/>
    <lineage>
        <taxon>Bacteria</taxon>
        <taxon>Pseudomonadati</taxon>
        <taxon>Balneolota</taxon>
        <taxon>Balneolia</taxon>
        <taxon>Balneolales</taxon>
        <taxon>Balneolaceae</taxon>
        <taxon>Fodinibius</taxon>
    </lineage>
</organism>
<dbReference type="AlphaFoldDB" id="A0A5D3YR45"/>
<sequence length="479" mass="53935">MNFSFRYGCCIGLLLLLTIPSLILGQDKKSLNYGISTSAYSAIGDSELPFWLYANTDGRVDKESANFITRLYSHYSSSNDNGTLRFGTGIDVTSRYSQSNSLFFNELYGLIGYKFLNLKVGRFYNTIGLNDSDLTMGSMQVSRNATPVPKIELSTNGFTDIPFTKGYVQFKTMLSHGWLEENRFVRNAYLHQKYFYLKVDLDNVELIGGGIHNVVWGGDHANLGRLPSSFADFVDVVLGSSASADSNAPGSDITNAIGNSVAAYDFGIKVDAQNFDFKAYRLFYLEDRVSTRFRSPWDGTWGAGIEFSEQDQFVNEILWEHMNTKRQDSFDYEPRGSASYYYNGIYRSGWAYQGRVLGNPLITYGTNPNFLGRGDIANNIIIAHHLGLKGQPTDRFHYKVFFTYSRNYGTVVDQKQESPTIPISELRVDNYSTLLKGNYLLLPYSGISLTASVAFDIGDLYQSDRIGLQLGIRWNNFLK</sequence>
<dbReference type="Proteomes" id="UP000324595">
    <property type="component" value="Unassembled WGS sequence"/>
</dbReference>
<dbReference type="RefSeq" id="WP_148897704.1">
    <property type="nucleotide sequence ID" value="NZ_VNHY01000001.1"/>
</dbReference>
<evidence type="ECO:0000313" key="2">
    <source>
        <dbReference type="Proteomes" id="UP000324595"/>
    </source>
</evidence>